<comment type="subcellular location">
    <subcellularLocation>
        <location evidence="1">Nucleus</location>
    </subcellularLocation>
</comment>
<feature type="compositionally biased region" description="Basic and acidic residues" evidence="9">
    <location>
        <begin position="608"/>
        <end position="617"/>
    </location>
</feature>
<feature type="compositionally biased region" description="Low complexity" evidence="9">
    <location>
        <begin position="985"/>
        <end position="1002"/>
    </location>
</feature>
<dbReference type="InterPro" id="IPR036866">
    <property type="entry name" value="RibonucZ/Hydroxyglut_hydro"/>
</dbReference>
<feature type="compositionally biased region" description="Basic and acidic residues" evidence="9">
    <location>
        <begin position="757"/>
        <end position="771"/>
    </location>
</feature>
<keyword evidence="8" id="KW-0539">Nucleus</keyword>
<name>A0ABR0IYL3_9EURO</name>
<dbReference type="SMART" id="SM00849">
    <property type="entry name" value="Lactamase_B"/>
    <property type="match status" value="1"/>
</dbReference>
<dbReference type="PROSITE" id="PS00061">
    <property type="entry name" value="ADH_SHORT"/>
    <property type="match status" value="1"/>
</dbReference>
<keyword evidence="6" id="KW-0378">Hydrolase</keyword>
<comment type="similarity">
    <text evidence="2">Belongs to the metallo-beta-lactamase superfamily. RNA-metabolizing metallo-beta-lactamase-like family. CPSF2/YSH1 subfamily.</text>
</comment>
<feature type="domain" description="Beta-Casp" evidence="11">
    <location>
        <begin position="267"/>
        <end position="403"/>
    </location>
</feature>
<keyword evidence="3" id="KW-0507">mRNA processing</keyword>
<evidence type="ECO:0000256" key="8">
    <source>
        <dbReference type="ARBA" id="ARBA00023242"/>
    </source>
</evidence>
<reference evidence="13 14" key="1">
    <citation type="submission" date="2023-08" db="EMBL/GenBank/DDBJ databases">
        <title>Black Yeasts Isolated from many extreme environments.</title>
        <authorList>
            <person name="Coleine C."/>
            <person name="Stajich J.E."/>
            <person name="Selbmann L."/>
        </authorList>
    </citation>
    <scope>NUCLEOTIDE SEQUENCE [LARGE SCALE GENOMIC DNA]</scope>
    <source>
        <strain evidence="13 14">CCFEE 6328</strain>
    </source>
</reference>
<dbReference type="PANTHER" id="PTHR11203:SF11">
    <property type="entry name" value="CLEAVAGE AND POLYADENYLATION SPECIFICITY FACTOR SUBUNIT 3"/>
    <property type="match status" value="1"/>
</dbReference>
<feature type="region of interest" description="Disordered" evidence="9">
    <location>
        <begin position="608"/>
        <end position="639"/>
    </location>
</feature>
<dbReference type="CDD" id="cd16292">
    <property type="entry name" value="CPSF3-like_MBL-fold"/>
    <property type="match status" value="1"/>
</dbReference>
<evidence type="ECO:0000259" key="12">
    <source>
        <dbReference type="SMART" id="SM01098"/>
    </source>
</evidence>
<dbReference type="SMART" id="SM01027">
    <property type="entry name" value="Beta-Casp"/>
    <property type="match status" value="1"/>
</dbReference>
<feature type="region of interest" description="Disordered" evidence="9">
    <location>
        <begin position="982"/>
        <end position="1005"/>
    </location>
</feature>
<keyword evidence="14" id="KW-1185">Reference proteome</keyword>
<dbReference type="SUPFAM" id="SSF56281">
    <property type="entry name" value="Metallo-hydrolase/oxidoreductase"/>
    <property type="match status" value="1"/>
</dbReference>
<evidence type="ECO:0000256" key="5">
    <source>
        <dbReference type="ARBA" id="ARBA00022759"/>
    </source>
</evidence>
<dbReference type="SUPFAM" id="SSF51735">
    <property type="entry name" value="NAD(P)-binding Rossmann-fold domains"/>
    <property type="match status" value="1"/>
</dbReference>
<evidence type="ECO:0000259" key="10">
    <source>
        <dbReference type="SMART" id="SM00849"/>
    </source>
</evidence>
<organism evidence="13 14">
    <name type="scientific">Exophiala sideris</name>
    <dbReference type="NCBI Taxonomy" id="1016849"/>
    <lineage>
        <taxon>Eukaryota</taxon>
        <taxon>Fungi</taxon>
        <taxon>Dikarya</taxon>
        <taxon>Ascomycota</taxon>
        <taxon>Pezizomycotina</taxon>
        <taxon>Eurotiomycetes</taxon>
        <taxon>Chaetothyriomycetidae</taxon>
        <taxon>Chaetothyriales</taxon>
        <taxon>Herpotrichiellaceae</taxon>
        <taxon>Exophiala</taxon>
    </lineage>
</organism>
<evidence type="ECO:0000256" key="3">
    <source>
        <dbReference type="ARBA" id="ARBA00022664"/>
    </source>
</evidence>
<dbReference type="InterPro" id="IPR022712">
    <property type="entry name" value="Beta_Casp"/>
</dbReference>
<dbReference type="Pfam" id="PF16661">
    <property type="entry name" value="Lactamase_B_6"/>
    <property type="match status" value="1"/>
</dbReference>
<evidence type="ECO:0000256" key="1">
    <source>
        <dbReference type="ARBA" id="ARBA00004123"/>
    </source>
</evidence>
<keyword evidence="7" id="KW-0521">NADP</keyword>
<feature type="region of interest" description="Disordered" evidence="9">
    <location>
        <begin position="694"/>
        <end position="721"/>
    </location>
</feature>
<feature type="domain" description="Pre-mRNA 3'-end-processing endonuclease polyadenylation factor C-term" evidence="12">
    <location>
        <begin position="544"/>
        <end position="843"/>
    </location>
</feature>
<dbReference type="Gene3D" id="3.40.50.10890">
    <property type="match status" value="1"/>
</dbReference>
<dbReference type="Pfam" id="PF07521">
    <property type="entry name" value="RMMBL"/>
    <property type="match status" value="1"/>
</dbReference>
<dbReference type="Proteomes" id="UP001345691">
    <property type="component" value="Unassembled WGS sequence"/>
</dbReference>
<dbReference type="PRINTS" id="PR00081">
    <property type="entry name" value="GDHRDH"/>
</dbReference>
<evidence type="ECO:0000256" key="7">
    <source>
        <dbReference type="ARBA" id="ARBA00022857"/>
    </source>
</evidence>
<gene>
    <name evidence="13" type="primary">YSH1</name>
    <name evidence="13" type="ORF">LTR69_010088</name>
</gene>
<dbReference type="InterPro" id="IPR050698">
    <property type="entry name" value="MBL"/>
</dbReference>
<dbReference type="Gene3D" id="3.40.50.720">
    <property type="entry name" value="NAD(P)-binding Rossmann-like Domain"/>
    <property type="match status" value="1"/>
</dbReference>
<keyword evidence="4" id="KW-0540">Nuclease</keyword>
<evidence type="ECO:0000313" key="13">
    <source>
        <dbReference type="EMBL" id="KAK5051797.1"/>
    </source>
</evidence>
<evidence type="ECO:0000256" key="9">
    <source>
        <dbReference type="SAM" id="MobiDB-lite"/>
    </source>
</evidence>
<dbReference type="InterPro" id="IPR021718">
    <property type="entry name" value="CPSF73-100_C"/>
</dbReference>
<evidence type="ECO:0000256" key="2">
    <source>
        <dbReference type="ARBA" id="ARBA00010624"/>
    </source>
</evidence>
<dbReference type="PANTHER" id="PTHR11203">
    <property type="entry name" value="CLEAVAGE AND POLYADENYLATION SPECIFICITY FACTOR FAMILY MEMBER"/>
    <property type="match status" value="1"/>
</dbReference>
<proteinExistence type="inferred from homology"/>
<dbReference type="SMART" id="SM01098">
    <property type="entry name" value="CPSF73-100_C"/>
    <property type="match status" value="1"/>
</dbReference>
<keyword evidence="5" id="KW-0255">Endonuclease</keyword>
<dbReference type="InterPro" id="IPR002347">
    <property type="entry name" value="SDR_fam"/>
</dbReference>
<feature type="compositionally biased region" description="Acidic residues" evidence="9">
    <location>
        <begin position="629"/>
        <end position="638"/>
    </location>
</feature>
<evidence type="ECO:0000313" key="14">
    <source>
        <dbReference type="Proteomes" id="UP001345691"/>
    </source>
</evidence>
<feature type="region of interest" description="Disordered" evidence="9">
    <location>
        <begin position="751"/>
        <end position="774"/>
    </location>
</feature>
<evidence type="ECO:0000259" key="11">
    <source>
        <dbReference type="SMART" id="SM01027"/>
    </source>
</evidence>
<dbReference type="Gene3D" id="3.60.15.10">
    <property type="entry name" value="Ribonuclease Z/Hydroxyacylglutathione hydrolase-like"/>
    <property type="match status" value="1"/>
</dbReference>
<dbReference type="InterPro" id="IPR001279">
    <property type="entry name" value="Metallo-B-lactamas"/>
</dbReference>
<feature type="domain" description="Metallo-beta-lactamase" evidence="10">
    <location>
        <begin position="37"/>
        <end position="247"/>
    </location>
</feature>
<dbReference type="InterPro" id="IPR011108">
    <property type="entry name" value="RMMBL"/>
</dbReference>
<dbReference type="EMBL" id="JAVRRF010000032">
    <property type="protein sequence ID" value="KAK5051797.1"/>
    <property type="molecule type" value="Genomic_DNA"/>
</dbReference>
<protein>
    <submittedName>
        <fullName evidence="13">Endoribonuclease ysh1</fullName>
    </submittedName>
</protein>
<evidence type="ECO:0000256" key="4">
    <source>
        <dbReference type="ARBA" id="ARBA00022722"/>
    </source>
</evidence>
<dbReference type="Pfam" id="PF00106">
    <property type="entry name" value="adh_short"/>
    <property type="match status" value="2"/>
</dbReference>
<evidence type="ECO:0000256" key="6">
    <source>
        <dbReference type="ARBA" id="ARBA00022801"/>
    </source>
</evidence>
<dbReference type="Pfam" id="PF10996">
    <property type="entry name" value="Beta-Casp"/>
    <property type="match status" value="1"/>
</dbReference>
<dbReference type="Pfam" id="PF11718">
    <property type="entry name" value="CPSF73-100_C"/>
    <property type="match status" value="1"/>
</dbReference>
<sequence length="1167" mass="128357">MATKRKAAAMATVEDDDPVDPSDELVFIGLGGCQEVGRSCHILQYKGKTVMLDAGMHTGREGMSAMPYFDDFDLSTVDILLISHFHLDHAAALPYVLAKTDFRGRVFMTHPTKAIYKWLIQDSVRVSNTSSTSDQRTSLYTEADHISTLPQIETIDFYTTHTVSGVRITPYPAGHVLGAAMFLINIAGLNIFFTADYSREQDRHLVAAEVPSKAAVGKIDVLITESTFGISNAPPRAEREAGLLKGVSNILNRGGKVLMPVFALGRAQELLLILEDYWQRHPELQKIPIYYTGNTARKCMVVYQTYINAMNDNIKRIFRERMAEAEAAGNAKGVSAGPWDFRFVRSLRNLDRFDDVGGCVMLASPGMLQSGMSRVLLERWAPDPRNGVLMTGYNVEGTMARTILSEPEMIPAIMSGGHAGAGQNMGRKVRDDDAAVMIPRRCTVEEFQFAAHVTGVENVEFIEQVASPHVILVHGERSQAARLRSRLLDLNSRRLASNPKAHQTKVYSPENGAEVKIPFRKDKVAKVVGKLAQLPPPNSADPNDSRVVSGVLVQNGFKLSLMAPEDLREYAGLTTTTILCRQHITLATAGIELIRWALEGTFGSIEESDHMKSEANGHTDQNGSNGVKDEEEADEEIVTEPQRTFLVMGCVALKWSGREKQIELEWEGNTMNDGIADAVMAVLMTVESSPAAVKYSSSKSSHQHHHGHEQNGISFPHNEHKNISSDDRFSRLCMFLEEQFGDYVAPIETPTVSYQPDTKDTTAADQEIKDEQSDEEFDMESAQAAERARLAAMGIPVPGLEIRVDKNVAKLWLEHLDVECANAVLRDRVKAVVERAVETVAPLWAISGGCSGIGLGLVKHLLSKADWRVVIGDIRPEAYDAIKSSLDPERHTFIETDVSSWSSQAALFKQAFAYSDGRIDFLAANAGTAEKVHLLEPSLDDLDAEPTQPSMLATEVNQFGPIYGLKLFVHYARLTNRALKQEQASSTSASTSSSTTNGTTSSPPFNPTIVITSSCSALYPFPVAVQYAASKAAVLSLVRSVGKNLLASDNVALNCIMPAYVDTNLTPDEVTALWPKEWVTPLSTMNRAYDELIDEHGRVEQDGKSDGKDGKVKAGKAVECAVDKLYYRKGVEFADESQKFLVEESFYPDGLWMRGMIERMKNNGSII</sequence>
<accession>A0ABR0IYL3</accession>
<dbReference type="InterPro" id="IPR036291">
    <property type="entry name" value="NAD(P)-bd_dom_sf"/>
</dbReference>
<comment type="caution">
    <text evidence="13">The sequence shown here is derived from an EMBL/GenBank/DDBJ whole genome shotgun (WGS) entry which is preliminary data.</text>
</comment>
<dbReference type="InterPro" id="IPR020904">
    <property type="entry name" value="Sc_DH/Rdtase_CS"/>
</dbReference>